<feature type="transmembrane region" description="Helical" evidence="2">
    <location>
        <begin position="689"/>
        <end position="709"/>
    </location>
</feature>
<evidence type="ECO:0000256" key="2">
    <source>
        <dbReference type="SAM" id="Phobius"/>
    </source>
</evidence>
<evidence type="ECO:0000256" key="1">
    <source>
        <dbReference type="SAM" id="MobiDB-lite"/>
    </source>
</evidence>
<feature type="transmembrane region" description="Helical" evidence="2">
    <location>
        <begin position="190"/>
        <end position="210"/>
    </location>
</feature>
<gene>
    <name evidence="3" type="ORF">ACFSMZ_00985</name>
</gene>
<evidence type="ECO:0000313" key="4">
    <source>
        <dbReference type="Proteomes" id="UP001597373"/>
    </source>
</evidence>
<keyword evidence="2" id="KW-0812">Transmembrane</keyword>
<feature type="transmembrane region" description="Helical" evidence="2">
    <location>
        <begin position="409"/>
        <end position="426"/>
    </location>
</feature>
<reference evidence="4" key="1">
    <citation type="journal article" date="2019" name="Int. J. Syst. Evol. Microbiol.">
        <title>The Global Catalogue of Microorganisms (GCM) 10K type strain sequencing project: providing services to taxonomists for standard genome sequencing and annotation.</title>
        <authorList>
            <consortium name="The Broad Institute Genomics Platform"/>
            <consortium name="The Broad Institute Genome Sequencing Center for Infectious Disease"/>
            <person name="Wu L."/>
            <person name="Ma J."/>
        </authorList>
    </citation>
    <scope>NUCLEOTIDE SEQUENCE [LARGE SCALE GENOMIC DNA]</scope>
    <source>
        <strain evidence="4">KCTC 23707</strain>
    </source>
</reference>
<sequence length="951" mass="101734">MIFGVGSLFDLGIEQVILLIALFLFIGSGLGFVATAKVWRLQRRIADLEAVLRQFQSAPRPAGEAASAGAVPVPEQVPPEPQPEEAPAEPPAATAHEEERPEQEQPREAQPAGDQPAEGQPAEAGPSATGPTVPPATPASVHRPSTATPAASFEERLGARWTVRVGGLTLVLGGIFLVRYSIEAGLLGPAARVTAGGILALVLAALGEFLRRRQAEAVANRPYIPGVLTLAATTTAFASIYSAHALYGLLGPTLAFILLAATALLTLLAAVLHGPAVASYGLVASYVVPFLVSSREPAVWSLVFYGLAVSVSAYGVARLRLWRWLAVSAALGSVFWGHVVAIAADGPWDAGALALYDVAAFAMAAFVFVVSLYPRDPRVAIERSDALAAFVLFLQSFLVLYLLQEANFSGASLALLAAIVAAMMVIASEWPAAAATAIGAFVLSALGYLSWNVPLSPRDVTMNVSEVERLAAAFGNQWADLFPTMGILLAAITGSLGLWGTMRSTGRRTLAATGVAAPLAMVAIAYFRVAPYETEFLFGTICLFLALLFTGALRLIDTRLGEDEPFRETALAAYTIGAVGAIAGAMAILLGDGWLPVGLALLAAGVIWVHGIWPLRALPRVALGVVALTGLVIWHKPTIIGPLELSQQMPIFNALLYGYGVPALAFAWCAWLLRRREREGNPGLVQQTFEAIAVFAALLTASVVIHHAMNGGRFYTEPDTMAEWSLHTLVFLSAALALRRMNLRARSAVLGSFAWILGVVSLFTIGWFQLIALNPLFTGEPIGTNVLFNTLLLSYLAPAILLSFMIWETRHQSWSIYRLVAGSLVILLVFAWISLEIRAVFHRPRLTEGITDYGEFYAYSVAWLLFGVLLLLAGLRFGSRYLRLASSLFVLLAIAKVFLLDMAGLVGIWRALSFICLGAVLIGIGLLYQRLLRPATKSPWEMARERKDGSP</sequence>
<feature type="transmembrane region" description="Helical" evidence="2">
    <location>
        <begin position="568"/>
        <end position="588"/>
    </location>
</feature>
<feature type="transmembrane region" description="Helical" evidence="2">
    <location>
        <begin position="906"/>
        <end position="928"/>
    </location>
</feature>
<feature type="transmembrane region" description="Helical" evidence="2">
    <location>
        <begin position="617"/>
        <end position="634"/>
    </location>
</feature>
<feature type="transmembrane region" description="Helical" evidence="2">
    <location>
        <begin position="786"/>
        <end position="807"/>
    </location>
</feature>
<feature type="transmembrane region" description="Helical" evidence="2">
    <location>
        <begin position="881"/>
        <end position="900"/>
    </location>
</feature>
<dbReference type="Proteomes" id="UP001597373">
    <property type="component" value="Unassembled WGS sequence"/>
</dbReference>
<feature type="transmembrane region" description="Helical" evidence="2">
    <location>
        <begin position="249"/>
        <end position="269"/>
    </location>
</feature>
<feature type="region of interest" description="Disordered" evidence="1">
    <location>
        <begin position="60"/>
        <end position="149"/>
    </location>
</feature>
<feature type="transmembrane region" description="Helical" evidence="2">
    <location>
        <begin position="654"/>
        <end position="673"/>
    </location>
</feature>
<keyword evidence="2" id="KW-1133">Transmembrane helix</keyword>
<feature type="transmembrane region" description="Helical" evidence="2">
    <location>
        <begin position="161"/>
        <end position="178"/>
    </location>
</feature>
<dbReference type="RefSeq" id="WP_345100080.1">
    <property type="nucleotide sequence ID" value="NZ_BAABGS010000073.1"/>
</dbReference>
<feature type="transmembrane region" description="Helical" evidence="2">
    <location>
        <begin position="350"/>
        <end position="374"/>
    </location>
</feature>
<feature type="transmembrane region" description="Helical" evidence="2">
    <location>
        <begin position="298"/>
        <end position="317"/>
    </location>
</feature>
<feature type="compositionally biased region" description="Basic and acidic residues" evidence="1">
    <location>
        <begin position="95"/>
        <end position="107"/>
    </location>
</feature>
<evidence type="ECO:0000313" key="3">
    <source>
        <dbReference type="EMBL" id="MFD2258343.1"/>
    </source>
</evidence>
<feature type="transmembrane region" description="Helical" evidence="2">
    <location>
        <begin position="433"/>
        <end position="451"/>
    </location>
</feature>
<dbReference type="EMBL" id="JBHUIR010000005">
    <property type="protein sequence ID" value="MFD2258343.1"/>
    <property type="molecule type" value="Genomic_DNA"/>
</dbReference>
<feature type="transmembrane region" description="Helical" evidence="2">
    <location>
        <begin position="511"/>
        <end position="530"/>
    </location>
</feature>
<protein>
    <submittedName>
        <fullName evidence="3">DUF2339 domain-containing protein</fullName>
    </submittedName>
</protein>
<feature type="transmembrane region" description="Helical" evidence="2">
    <location>
        <begin position="594"/>
        <end position="610"/>
    </location>
</feature>
<accession>A0ABW5DB93</accession>
<keyword evidence="2" id="KW-0472">Membrane</keyword>
<feature type="transmembrane region" description="Helical" evidence="2">
    <location>
        <begin position="324"/>
        <end position="344"/>
    </location>
</feature>
<dbReference type="PIRSF" id="PIRSF035905">
    <property type="entry name" value="UCP035905_mp"/>
    <property type="match status" value="1"/>
</dbReference>
<dbReference type="PANTHER" id="PTHR38434:SF1">
    <property type="entry name" value="BLL2549 PROTEIN"/>
    <property type="match status" value="1"/>
</dbReference>
<name>A0ABW5DB93_9HYPH</name>
<organism evidence="3 4">
    <name type="scientific">Chelativorans composti</name>
    <dbReference type="NCBI Taxonomy" id="768533"/>
    <lineage>
        <taxon>Bacteria</taxon>
        <taxon>Pseudomonadati</taxon>
        <taxon>Pseudomonadota</taxon>
        <taxon>Alphaproteobacteria</taxon>
        <taxon>Hyphomicrobiales</taxon>
        <taxon>Phyllobacteriaceae</taxon>
        <taxon>Chelativorans</taxon>
    </lineage>
</organism>
<keyword evidence="4" id="KW-1185">Reference proteome</keyword>
<feature type="transmembrane region" description="Helical" evidence="2">
    <location>
        <begin position="856"/>
        <end position="874"/>
    </location>
</feature>
<feature type="transmembrane region" description="Helical" evidence="2">
    <location>
        <begin position="222"/>
        <end position="243"/>
    </location>
</feature>
<comment type="caution">
    <text evidence="3">The sequence shown here is derived from an EMBL/GenBank/DDBJ whole genome shotgun (WGS) entry which is preliminary data.</text>
</comment>
<feature type="transmembrane region" description="Helical" evidence="2">
    <location>
        <begin position="536"/>
        <end position="556"/>
    </location>
</feature>
<dbReference type="InterPro" id="IPR019286">
    <property type="entry name" value="DUF2339_TM"/>
</dbReference>
<feature type="transmembrane region" description="Helical" evidence="2">
    <location>
        <begin position="386"/>
        <end position="403"/>
    </location>
</feature>
<feature type="transmembrane region" description="Helical" evidence="2">
    <location>
        <begin position="819"/>
        <end position="841"/>
    </location>
</feature>
<dbReference type="Pfam" id="PF10101">
    <property type="entry name" value="DUF2339"/>
    <property type="match status" value="1"/>
</dbReference>
<feature type="transmembrane region" description="Helical" evidence="2">
    <location>
        <begin position="721"/>
        <end position="738"/>
    </location>
</feature>
<feature type="transmembrane region" description="Helical" evidence="2">
    <location>
        <begin position="481"/>
        <end position="499"/>
    </location>
</feature>
<dbReference type="PANTHER" id="PTHR38434">
    <property type="entry name" value="BLL2549 PROTEIN"/>
    <property type="match status" value="1"/>
</dbReference>
<proteinExistence type="predicted"/>
<feature type="transmembrane region" description="Helical" evidence="2">
    <location>
        <begin position="276"/>
        <end position="292"/>
    </location>
</feature>
<feature type="transmembrane region" description="Helical" evidence="2">
    <location>
        <begin position="16"/>
        <end position="36"/>
    </location>
</feature>
<dbReference type="InterPro" id="IPR014600">
    <property type="entry name" value="UCP035905_mem"/>
</dbReference>
<feature type="transmembrane region" description="Helical" evidence="2">
    <location>
        <begin position="750"/>
        <end position="774"/>
    </location>
</feature>